<organism evidence="2 3">
    <name type="scientific">Parasitella parasitica</name>
    <dbReference type="NCBI Taxonomy" id="35722"/>
    <lineage>
        <taxon>Eukaryota</taxon>
        <taxon>Fungi</taxon>
        <taxon>Fungi incertae sedis</taxon>
        <taxon>Mucoromycota</taxon>
        <taxon>Mucoromycotina</taxon>
        <taxon>Mucoromycetes</taxon>
        <taxon>Mucorales</taxon>
        <taxon>Mucorineae</taxon>
        <taxon>Mucoraceae</taxon>
        <taxon>Parasitella</taxon>
    </lineage>
</organism>
<keyword evidence="3" id="KW-1185">Reference proteome</keyword>
<dbReference type="EMBL" id="LN719426">
    <property type="protein sequence ID" value="CEP07868.1"/>
    <property type="molecule type" value="Genomic_DNA"/>
</dbReference>
<dbReference type="OrthoDB" id="5860629at2759"/>
<dbReference type="InterPro" id="IPR027417">
    <property type="entry name" value="P-loop_NTPase"/>
</dbReference>
<sequence>MTYDTNFQKKPITLPNYISQTHSLDDLISKVNPYIDLARAINNPSFFFRSAILTARKNIVDKLNQKGLDLLPGEEIMSHSADTADTSNEEHDELHPVSSEYLDSSNPRNFPPANLKLKRGSIIMLLPNINPKIKICNGTRLIVKEIGAYILKVSASKYVNDEVEQI</sequence>
<dbReference type="PANTHER" id="PTHR10492">
    <property type="match status" value="1"/>
</dbReference>
<dbReference type="Proteomes" id="UP000054107">
    <property type="component" value="Unassembled WGS sequence"/>
</dbReference>
<evidence type="ECO:0000259" key="1">
    <source>
        <dbReference type="Pfam" id="PF21530"/>
    </source>
</evidence>
<evidence type="ECO:0000313" key="2">
    <source>
        <dbReference type="EMBL" id="CEP07868.1"/>
    </source>
</evidence>
<dbReference type="InterPro" id="IPR049163">
    <property type="entry name" value="Pif1-like_2B_dom"/>
</dbReference>
<reference evidence="2 3" key="1">
    <citation type="submission" date="2014-09" db="EMBL/GenBank/DDBJ databases">
        <authorList>
            <person name="Ellenberger Sabrina"/>
        </authorList>
    </citation>
    <scope>NUCLEOTIDE SEQUENCE [LARGE SCALE GENOMIC DNA]</scope>
    <source>
        <strain evidence="2 3">CBS 412.66</strain>
    </source>
</reference>
<feature type="domain" description="DNA helicase Pif1-like 2B" evidence="1">
    <location>
        <begin position="100"/>
        <end position="145"/>
    </location>
</feature>
<name>A0A0B7MXM5_9FUNG</name>
<dbReference type="AlphaFoldDB" id="A0A0B7MXM5"/>
<accession>A0A0B7MXM5</accession>
<dbReference type="Pfam" id="PF21530">
    <property type="entry name" value="Pif1_2B_dom"/>
    <property type="match status" value="1"/>
</dbReference>
<protein>
    <recommendedName>
        <fullName evidence="1">DNA helicase Pif1-like 2B domain-containing protein</fullName>
    </recommendedName>
</protein>
<gene>
    <name evidence="2" type="primary">PARPA_01177.1 scaffold 1359</name>
</gene>
<evidence type="ECO:0000313" key="3">
    <source>
        <dbReference type="Proteomes" id="UP000054107"/>
    </source>
</evidence>
<proteinExistence type="predicted"/>
<dbReference type="SUPFAM" id="SSF52540">
    <property type="entry name" value="P-loop containing nucleoside triphosphate hydrolases"/>
    <property type="match status" value="1"/>
</dbReference>
<dbReference type="PANTHER" id="PTHR10492:SF57">
    <property type="entry name" value="ATP-DEPENDENT DNA HELICASE"/>
    <property type="match status" value="1"/>
</dbReference>
<dbReference type="STRING" id="35722.A0A0B7MXM5"/>